<name>A0A0C3JQD9_PISTI</name>
<evidence type="ECO:0000313" key="2">
    <source>
        <dbReference type="Proteomes" id="UP000054217"/>
    </source>
</evidence>
<dbReference type="Proteomes" id="UP000054217">
    <property type="component" value="Unassembled WGS sequence"/>
</dbReference>
<protein>
    <submittedName>
        <fullName evidence="1">Uncharacterized protein</fullName>
    </submittedName>
</protein>
<accession>A0A0C3JQD9</accession>
<dbReference type="HOGENOM" id="CLU_1939022_0_0_1"/>
<reference evidence="2" key="2">
    <citation type="submission" date="2015-01" db="EMBL/GenBank/DDBJ databases">
        <title>Evolutionary Origins and Diversification of the Mycorrhizal Mutualists.</title>
        <authorList>
            <consortium name="DOE Joint Genome Institute"/>
            <consortium name="Mycorrhizal Genomics Consortium"/>
            <person name="Kohler A."/>
            <person name="Kuo A."/>
            <person name="Nagy L.G."/>
            <person name="Floudas D."/>
            <person name="Copeland A."/>
            <person name="Barry K.W."/>
            <person name="Cichocki N."/>
            <person name="Veneault-Fourrey C."/>
            <person name="LaButti K."/>
            <person name="Lindquist E.A."/>
            <person name="Lipzen A."/>
            <person name="Lundell T."/>
            <person name="Morin E."/>
            <person name="Murat C."/>
            <person name="Riley R."/>
            <person name="Ohm R."/>
            <person name="Sun H."/>
            <person name="Tunlid A."/>
            <person name="Henrissat B."/>
            <person name="Grigoriev I.V."/>
            <person name="Hibbett D.S."/>
            <person name="Martin F."/>
        </authorList>
    </citation>
    <scope>NUCLEOTIDE SEQUENCE [LARGE SCALE GENOMIC DNA]</scope>
    <source>
        <strain evidence="2">Marx 270</strain>
    </source>
</reference>
<dbReference type="EMBL" id="KN832002">
    <property type="protein sequence ID" value="KIN99721.1"/>
    <property type="molecule type" value="Genomic_DNA"/>
</dbReference>
<dbReference type="InParanoid" id="A0A0C3JQD9"/>
<dbReference type="AlphaFoldDB" id="A0A0C3JQD9"/>
<evidence type="ECO:0000313" key="1">
    <source>
        <dbReference type="EMBL" id="KIN99721.1"/>
    </source>
</evidence>
<gene>
    <name evidence="1" type="ORF">M404DRAFT_30167</name>
</gene>
<organism evidence="1 2">
    <name type="scientific">Pisolithus tinctorius Marx 270</name>
    <dbReference type="NCBI Taxonomy" id="870435"/>
    <lineage>
        <taxon>Eukaryota</taxon>
        <taxon>Fungi</taxon>
        <taxon>Dikarya</taxon>
        <taxon>Basidiomycota</taxon>
        <taxon>Agaricomycotina</taxon>
        <taxon>Agaricomycetes</taxon>
        <taxon>Agaricomycetidae</taxon>
        <taxon>Boletales</taxon>
        <taxon>Sclerodermatineae</taxon>
        <taxon>Pisolithaceae</taxon>
        <taxon>Pisolithus</taxon>
    </lineage>
</organism>
<reference evidence="1 2" key="1">
    <citation type="submission" date="2014-04" db="EMBL/GenBank/DDBJ databases">
        <authorList>
            <consortium name="DOE Joint Genome Institute"/>
            <person name="Kuo A."/>
            <person name="Kohler A."/>
            <person name="Costa M.D."/>
            <person name="Nagy L.G."/>
            <person name="Floudas D."/>
            <person name="Copeland A."/>
            <person name="Barry K.W."/>
            <person name="Cichocki N."/>
            <person name="Veneault-Fourrey C."/>
            <person name="LaButti K."/>
            <person name="Lindquist E.A."/>
            <person name="Lipzen A."/>
            <person name="Lundell T."/>
            <person name="Morin E."/>
            <person name="Murat C."/>
            <person name="Sun H."/>
            <person name="Tunlid A."/>
            <person name="Henrissat B."/>
            <person name="Grigoriev I.V."/>
            <person name="Hibbett D.S."/>
            <person name="Martin F."/>
            <person name="Nordberg H.P."/>
            <person name="Cantor M.N."/>
            <person name="Hua S.X."/>
        </authorList>
    </citation>
    <scope>NUCLEOTIDE SEQUENCE [LARGE SCALE GENOMIC DNA]</scope>
    <source>
        <strain evidence="1 2">Marx 270</strain>
    </source>
</reference>
<keyword evidence="2" id="KW-1185">Reference proteome</keyword>
<proteinExistence type="predicted"/>
<sequence>MTLRIPAVQSQSNWCIPRPVFPAFVSFRCHSAAHWYTPGLSFGHLWTSLDPLGLWLSLTWLGSTPLDLTWLFPAFAFAISGNPCPAGLVTPRLGFALSRPVEPSGGLLDRSPTLLVVASPVSGSQNSPRT</sequence>